<evidence type="ECO:0000313" key="2">
    <source>
        <dbReference type="EMBL" id="MPM57585.1"/>
    </source>
</evidence>
<proteinExistence type="predicted"/>
<organism evidence="2">
    <name type="scientific">bioreactor metagenome</name>
    <dbReference type="NCBI Taxonomy" id="1076179"/>
    <lineage>
        <taxon>unclassified sequences</taxon>
        <taxon>metagenomes</taxon>
        <taxon>ecological metagenomes</taxon>
    </lineage>
</organism>
<accession>A0A645AWG3</accession>
<dbReference type="EMBL" id="VSSQ01016345">
    <property type="protein sequence ID" value="MPM57585.1"/>
    <property type="molecule type" value="Genomic_DNA"/>
</dbReference>
<gene>
    <name evidence="2" type="ORF">SDC9_104407</name>
</gene>
<feature type="region of interest" description="Disordered" evidence="1">
    <location>
        <begin position="1"/>
        <end position="32"/>
    </location>
</feature>
<sequence>MHHGYVEERRAGGRARNRAAFAEHPGRADQPVASRRNVGDHLVHIVEYFPTQPFLFVAEELVANPLDVRARGLRNARNEVHFRIGALNRRGAMLELIRRLGGSRNPRRSAEVNMHVAIALLTCTNRRGLHVVAAAEYRRSSGKAGLLRRLFRESANDIRALDQRRELFHVDSRQRQYAQPGFLLQVEPVAGSAGKFRYHLARTAELEIAVDVQNAKRVLVDFRAFLLEPDDLCNAVLAHDGRSGEQRKNALAAEFVHNALRLLFRTPVHPGDIRV</sequence>
<comment type="caution">
    <text evidence="2">The sequence shown here is derived from an EMBL/GenBank/DDBJ whole genome shotgun (WGS) entry which is preliminary data.</text>
</comment>
<dbReference type="AlphaFoldDB" id="A0A645AWG3"/>
<evidence type="ECO:0000256" key="1">
    <source>
        <dbReference type="SAM" id="MobiDB-lite"/>
    </source>
</evidence>
<name>A0A645AWG3_9ZZZZ</name>
<protein>
    <submittedName>
        <fullName evidence="2">Uncharacterized protein</fullName>
    </submittedName>
</protein>
<feature type="compositionally biased region" description="Basic and acidic residues" evidence="1">
    <location>
        <begin position="1"/>
        <end position="11"/>
    </location>
</feature>
<reference evidence="2" key="1">
    <citation type="submission" date="2019-08" db="EMBL/GenBank/DDBJ databases">
        <authorList>
            <person name="Kucharzyk K."/>
            <person name="Murdoch R.W."/>
            <person name="Higgins S."/>
            <person name="Loffler F."/>
        </authorList>
    </citation>
    <scope>NUCLEOTIDE SEQUENCE</scope>
</reference>